<dbReference type="NCBIfam" id="TIGR04354">
    <property type="entry name" value="amphi-Trp"/>
    <property type="match status" value="1"/>
</dbReference>
<evidence type="ECO:0000259" key="2">
    <source>
        <dbReference type="Pfam" id="PF07411"/>
    </source>
</evidence>
<dbReference type="Proteomes" id="UP000011688">
    <property type="component" value="Unassembled WGS sequence"/>
</dbReference>
<evidence type="ECO:0000256" key="1">
    <source>
        <dbReference type="SAM" id="MobiDB-lite"/>
    </source>
</evidence>
<dbReference type="InterPro" id="IPR010879">
    <property type="entry name" value="DUF1508"/>
</dbReference>
<dbReference type="Pfam" id="PF07411">
    <property type="entry name" value="DUF1508"/>
    <property type="match status" value="1"/>
</dbReference>
<keyword evidence="5" id="KW-1185">Reference proteome</keyword>
<dbReference type="Gene3D" id="2.30.29.80">
    <property type="match status" value="1"/>
</dbReference>
<reference evidence="4 5" key="1">
    <citation type="journal article" date="2014" name="PLoS Genet.">
        <title>Phylogenetically driven sequencing of extremely halophilic archaea reveals strategies for static and dynamic osmo-response.</title>
        <authorList>
            <person name="Becker E.A."/>
            <person name="Seitzer P.M."/>
            <person name="Tritt A."/>
            <person name="Larsen D."/>
            <person name="Krusor M."/>
            <person name="Yao A.I."/>
            <person name="Wu D."/>
            <person name="Madern D."/>
            <person name="Eisen J.A."/>
            <person name="Darling A.E."/>
            <person name="Facciotti M.T."/>
        </authorList>
    </citation>
    <scope>NUCLEOTIDE SEQUENCE [LARGE SCALE GENOMIC DNA]</scope>
    <source>
        <strain evidence="4 5">DSM 10524</strain>
    </source>
</reference>
<proteinExistence type="predicted"/>
<organism evidence="4 5">
    <name type="scientific">Natronococcus amylolyticus DSM 10524</name>
    <dbReference type="NCBI Taxonomy" id="1227497"/>
    <lineage>
        <taxon>Archaea</taxon>
        <taxon>Methanobacteriati</taxon>
        <taxon>Methanobacteriota</taxon>
        <taxon>Stenosarchaea group</taxon>
        <taxon>Halobacteria</taxon>
        <taxon>Halobacteriales</taxon>
        <taxon>Natrialbaceae</taxon>
        <taxon>Natronococcus</taxon>
    </lineage>
</organism>
<feature type="compositionally biased region" description="Polar residues" evidence="1">
    <location>
        <begin position="99"/>
        <end position="108"/>
    </location>
</feature>
<dbReference type="OrthoDB" id="108721at2157"/>
<dbReference type="eggNOG" id="arCOG04789">
    <property type="taxonomic scope" value="Archaea"/>
</dbReference>
<dbReference type="InterPro" id="IPR036913">
    <property type="entry name" value="YegP-like_sf"/>
</dbReference>
<dbReference type="AlphaFoldDB" id="L9XGA6"/>
<feature type="domain" description="Amphi-Trp" evidence="3">
    <location>
        <begin position="3"/>
        <end position="79"/>
    </location>
</feature>
<evidence type="ECO:0000313" key="5">
    <source>
        <dbReference type="Proteomes" id="UP000011688"/>
    </source>
</evidence>
<feature type="region of interest" description="Disordered" evidence="1">
    <location>
        <begin position="73"/>
        <end position="125"/>
    </location>
</feature>
<gene>
    <name evidence="4" type="ORF">C491_05076</name>
</gene>
<feature type="region of interest" description="Disordered" evidence="1">
    <location>
        <begin position="149"/>
        <end position="182"/>
    </location>
</feature>
<dbReference type="RefSeq" id="WP_005554269.1">
    <property type="nucleotide sequence ID" value="NZ_AOIB01000014.1"/>
</dbReference>
<dbReference type="eggNOG" id="arCOG06550">
    <property type="taxonomic scope" value="Archaea"/>
</dbReference>
<dbReference type="Pfam" id="PF20068">
    <property type="entry name" value="Amphi-Trp"/>
    <property type="match status" value="1"/>
</dbReference>
<protein>
    <submittedName>
        <fullName evidence="4">Uncharacterized protein</fullName>
    </submittedName>
</protein>
<dbReference type="SUPFAM" id="SSF160113">
    <property type="entry name" value="YegP-like"/>
    <property type="match status" value="1"/>
</dbReference>
<feature type="compositionally biased region" description="Acidic residues" evidence="1">
    <location>
        <begin position="85"/>
        <end position="95"/>
    </location>
</feature>
<dbReference type="EMBL" id="AOIB01000014">
    <property type="protein sequence ID" value="ELY59713.1"/>
    <property type="molecule type" value="Genomic_DNA"/>
</dbReference>
<name>L9XGA6_9EURY</name>
<feature type="domain" description="DUF1508" evidence="2">
    <location>
        <begin position="131"/>
        <end position="177"/>
    </location>
</feature>
<comment type="caution">
    <text evidence="4">The sequence shown here is derived from an EMBL/GenBank/DDBJ whole genome shotgun (WGS) entry which is preliminary data.</text>
</comment>
<evidence type="ECO:0000313" key="4">
    <source>
        <dbReference type="EMBL" id="ELY59713.1"/>
    </source>
</evidence>
<evidence type="ECO:0000259" key="3">
    <source>
        <dbReference type="Pfam" id="PF20068"/>
    </source>
</evidence>
<accession>L9XGA6</accession>
<feature type="compositionally biased region" description="Basic and acidic residues" evidence="1">
    <location>
        <begin position="110"/>
        <end position="125"/>
    </location>
</feature>
<dbReference type="InterPro" id="IPR027598">
    <property type="entry name" value="Amphi-Trp_dom"/>
</dbReference>
<sequence>MGETLFELEHAYDRDELAAIFREFAVALEAETPIELHSGERRLTIDVPADVVAELEGEHEDGRTELEFELEWDDPDGTGIRVTDAETEGGTEDAETTAVDESTSTGADETSDRVETSESPGRRSRFEVYEDRAEEWRWRLVHWNGNVIGDSGEGYASRSNAERAARGVMRNAPTARIERRDE</sequence>
<dbReference type="PATRIC" id="fig|1227497.3.peg.1046"/>
<dbReference type="STRING" id="1227497.C491_05076"/>